<dbReference type="NCBIfam" id="NF000595">
    <property type="entry name" value="PRK00015.1-3"/>
    <property type="match status" value="1"/>
</dbReference>
<dbReference type="GO" id="GO:0030145">
    <property type="term" value="F:manganese ion binding"/>
    <property type="evidence" value="ECO:0007669"/>
    <property type="project" value="UniProtKB-UniRule"/>
</dbReference>
<keyword evidence="8 14" id="KW-0963">Cytoplasm</keyword>
<evidence type="ECO:0000313" key="18">
    <source>
        <dbReference type="EMBL" id="MCZ8535625.1"/>
    </source>
</evidence>
<evidence type="ECO:0000256" key="4">
    <source>
        <dbReference type="ARBA" id="ARBA00004496"/>
    </source>
</evidence>
<gene>
    <name evidence="14" type="primary">rnhB</name>
    <name evidence="18" type="ORF">M9R32_00310</name>
</gene>
<evidence type="ECO:0000256" key="13">
    <source>
        <dbReference type="ARBA" id="ARBA00023211"/>
    </source>
</evidence>
<dbReference type="GO" id="GO:0006298">
    <property type="term" value="P:mismatch repair"/>
    <property type="evidence" value="ECO:0007669"/>
    <property type="project" value="TreeGrafter"/>
</dbReference>
<comment type="subcellular location">
    <subcellularLocation>
        <location evidence="4 14">Cytoplasm</location>
    </subcellularLocation>
</comment>
<dbReference type="PANTHER" id="PTHR10954:SF18">
    <property type="entry name" value="RIBONUCLEASE HII"/>
    <property type="match status" value="1"/>
</dbReference>
<evidence type="ECO:0000256" key="11">
    <source>
        <dbReference type="ARBA" id="ARBA00022759"/>
    </source>
</evidence>
<evidence type="ECO:0000259" key="17">
    <source>
        <dbReference type="PROSITE" id="PS51975"/>
    </source>
</evidence>
<dbReference type="GO" id="GO:0043137">
    <property type="term" value="P:DNA replication, removal of RNA primer"/>
    <property type="evidence" value="ECO:0007669"/>
    <property type="project" value="TreeGrafter"/>
</dbReference>
<feature type="binding site" evidence="14 15">
    <location>
        <position position="76"/>
    </location>
    <ligand>
        <name>a divalent metal cation</name>
        <dbReference type="ChEBI" id="CHEBI:60240"/>
    </ligand>
</feature>
<evidence type="ECO:0000256" key="5">
    <source>
        <dbReference type="ARBA" id="ARBA00007383"/>
    </source>
</evidence>
<keyword evidence="13 14" id="KW-0464">Manganese</keyword>
<dbReference type="InterPro" id="IPR024567">
    <property type="entry name" value="RNase_HII/HIII_dom"/>
</dbReference>
<dbReference type="PANTHER" id="PTHR10954">
    <property type="entry name" value="RIBONUCLEASE H2 SUBUNIT A"/>
    <property type="match status" value="1"/>
</dbReference>
<dbReference type="InterPro" id="IPR001352">
    <property type="entry name" value="RNase_HII/HIII"/>
</dbReference>
<keyword evidence="9 14" id="KW-0540">Nuclease</keyword>
<proteinExistence type="inferred from homology"/>
<feature type="binding site" evidence="14 15">
    <location>
        <position position="75"/>
    </location>
    <ligand>
        <name>a divalent metal cation</name>
        <dbReference type="ChEBI" id="CHEBI:60240"/>
    </ligand>
</feature>
<dbReference type="Pfam" id="PF01351">
    <property type="entry name" value="RNase_HII"/>
    <property type="match status" value="1"/>
</dbReference>
<organism evidence="18 19">
    <name type="scientific">Paenisporosarcina quisquiliarum</name>
    <dbReference type="NCBI Taxonomy" id="365346"/>
    <lineage>
        <taxon>Bacteria</taxon>
        <taxon>Bacillati</taxon>
        <taxon>Bacillota</taxon>
        <taxon>Bacilli</taxon>
        <taxon>Bacillales</taxon>
        <taxon>Caryophanaceae</taxon>
        <taxon>Paenisporosarcina</taxon>
    </lineage>
</organism>
<evidence type="ECO:0000256" key="14">
    <source>
        <dbReference type="HAMAP-Rule" id="MF_00052"/>
    </source>
</evidence>
<dbReference type="EMBL" id="JAMKBJ010000001">
    <property type="protein sequence ID" value="MCZ8535625.1"/>
    <property type="molecule type" value="Genomic_DNA"/>
</dbReference>
<dbReference type="SUPFAM" id="SSF53098">
    <property type="entry name" value="Ribonuclease H-like"/>
    <property type="match status" value="1"/>
</dbReference>
<dbReference type="EC" id="3.1.26.4" evidence="6 14"/>
<comment type="cofactor">
    <cofactor evidence="2">
        <name>Mg(2+)</name>
        <dbReference type="ChEBI" id="CHEBI:18420"/>
    </cofactor>
</comment>
<keyword evidence="10 14" id="KW-0479">Metal-binding</keyword>
<dbReference type="Gene3D" id="3.30.420.10">
    <property type="entry name" value="Ribonuclease H-like superfamily/Ribonuclease H"/>
    <property type="match status" value="1"/>
</dbReference>
<dbReference type="RefSeq" id="WP_269924748.1">
    <property type="nucleotide sequence ID" value="NZ_JAMKBJ010000001.1"/>
</dbReference>
<comment type="caution">
    <text evidence="18">The sequence shown here is derived from an EMBL/GenBank/DDBJ whole genome shotgun (WGS) entry which is preliminary data.</text>
</comment>
<dbReference type="Proteomes" id="UP001152173">
    <property type="component" value="Unassembled WGS sequence"/>
</dbReference>
<evidence type="ECO:0000256" key="15">
    <source>
        <dbReference type="PROSITE-ProRule" id="PRU01319"/>
    </source>
</evidence>
<comment type="cofactor">
    <cofactor evidence="14 15">
        <name>Mn(2+)</name>
        <dbReference type="ChEBI" id="CHEBI:29035"/>
    </cofactor>
    <cofactor evidence="14 15">
        <name>Mg(2+)</name>
        <dbReference type="ChEBI" id="CHEBI:18420"/>
    </cofactor>
    <text evidence="14 15">Manganese or magnesium. Binds 1 divalent metal ion per monomer in the absence of substrate. May bind a second metal ion after substrate binding.</text>
</comment>
<evidence type="ECO:0000256" key="9">
    <source>
        <dbReference type="ARBA" id="ARBA00022722"/>
    </source>
</evidence>
<name>A0A9X3LCW3_9BACL</name>
<evidence type="ECO:0000256" key="1">
    <source>
        <dbReference type="ARBA" id="ARBA00000077"/>
    </source>
</evidence>
<comment type="similarity">
    <text evidence="5 14 16">Belongs to the RNase HII family.</text>
</comment>
<dbReference type="GO" id="GO:0004523">
    <property type="term" value="F:RNA-DNA hybrid ribonuclease activity"/>
    <property type="evidence" value="ECO:0007669"/>
    <property type="project" value="UniProtKB-UniRule"/>
</dbReference>
<accession>A0A9X3LCW3</accession>
<dbReference type="HAMAP" id="MF_00052_B">
    <property type="entry name" value="RNase_HII_B"/>
    <property type="match status" value="1"/>
</dbReference>
<dbReference type="GO" id="GO:0032299">
    <property type="term" value="C:ribonuclease H2 complex"/>
    <property type="evidence" value="ECO:0007669"/>
    <property type="project" value="TreeGrafter"/>
</dbReference>
<dbReference type="InterPro" id="IPR022898">
    <property type="entry name" value="RNase_HII"/>
</dbReference>
<dbReference type="AlphaFoldDB" id="A0A9X3LCW3"/>
<evidence type="ECO:0000256" key="8">
    <source>
        <dbReference type="ARBA" id="ARBA00022490"/>
    </source>
</evidence>
<comment type="function">
    <text evidence="3 14 16">Endonuclease that specifically degrades the RNA of RNA-DNA hybrids.</text>
</comment>
<keyword evidence="19" id="KW-1185">Reference proteome</keyword>
<evidence type="ECO:0000313" key="19">
    <source>
        <dbReference type="Proteomes" id="UP001152173"/>
    </source>
</evidence>
<dbReference type="FunFam" id="3.30.420.10:FF:000006">
    <property type="entry name" value="Ribonuclease HII"/>
    <property type="match status" value="1"/>
</dbReference>
<sequence>MLTIKAISEQLSSTTEPNEWTNELMNDQRSGVQKLVTSWLKRLEAQNKIKLEHEEKIQFDNSHKQTTSDLVAGIDEAGRGPLAGPVVTAAVIFKDYPNELFGINDSKQLSRSKRQHFAEIIKKHAYCYSIHIQAVDQIDTLNIYEATRLSMMRAVDSLSIEPQVLLVDAMKLPTSTTQHSIIKGDAKSLAIAAASILAKTTRDELMDEFDKMYPEYHFAKNAGYGTALHIEALNKFGPTPIHRRSFEPIKSMIS</sequence>
<dbReference type="CDD" id="cd07182">
    <property type="entry name" value="RNase_HII_bacteria_HII_like"/>
    <property type="match status" value="1"/>
</dbReference>
<keyword evidence="12 14" id="KW-0378">Hydrolase</keyword>
<dbReference type="InterPro" id="IPR036397">
    <property type="entry name" value="RNaseH_sf"/>
</dbReference>
<evidence type="ECO:0000256" key="12">
    <source>
        <dbReference type="ARBA" id="ARBA00022801"/>
    </source>
</evidence>
<dbReference type="PROSITE" id="PS51975">
    <property type="entry name" value="RNASE_H_2"/>
    <property type="match status" value="1"/>
</dbReference>
<dbReference type="GO" id="GO:0005737">
    <property type="term" value="C:cytoplasm"/>
    <property type="evidence" value="ECO:0007669"/>
    <property type="project" value="UniProtKB-SubCell"/>
</dbReference>
<feature type="binding site" evidence="14 15">
    <location>
        <position position="168"/>
    </location>
    <ligand>
        <name>a divalent metal cation</name>
        <dbReference type="ChEBI" id="CHEBI:60240"/>
    </ligand>
</feature>
<dbReference type="GO" id="GO:0003723">
    <property type="term" value="F:RNA binding"/>
    <property type="evidence" value="ECO:0007669"/>
    <property type="project" value="UniProtKB-UniRule"/>
</dbReference>
<evidence type="ECO:0000256" key="3">
    <source>
        <dbReference type="ARBA" id="ARBA00004065"/>
    </source>
</evidence>
<evidence type="ECO:0000256" key="6">
    <source>
        <dbReference type="ARBA" id="ARBA00012180"/>
    </source>
</evidence>
<keyword evidence="11 14" id="KW-0255">Endonuclease</keyword>
<comment type="catalytic activity">
    <reaction evidence="1 14 15 16">
        <text>Endonucleolytic cleavage to 5'-phosphomonoester.</text>
        <dbReference type="EC" id="3.1.26.4"/>
    </reaction>
</comment>
<evidence type="ECO:0000256" key="2">
    <source>
        <dbReference type="ARBA" id="ARBA00001946"/>
    </source>
</evidence>
<dbReference type="NCBIfam" id="NF000594">
    <property type="entry name" value="PRK00015.1-1"/>
    <property type="match status" value="1"/>
</dbReference>
<reference evidence="18" key="1">
    <citation type="submission" date="2022-05" db="EMBL/GenBank/DDBJ databases">
        <authorList>
            <person name="Colautti A."/>
            <person name="Iacumin L."/>
        </authorList>
    </citation>
    <scope>NUCLEOTIDE SEQUENCE</scope>
    <source>
        <strain evidence="18">SK 55</strain>
    </source>
</reference>
<dbReference type="InterPro" id="IPR012337">
    <property type="entry name" value="RNaseH-like_sf"/>
</dbReference>
<evidence type="ECO:0000256" key="16">
    <source>
        <dbReference type="RuleBase" id="RU003515"/>
    </source>
</evidence>
<evidence type="ECO:0000256" key="7">
    <source>
        <dbReference type="ARBA" id="ARBA00019179"/>
    </source>
</evidence>
<feature type="domain" description="RNase H type-2" evidence="17">
    <location>
        <begin position="69"/>
        <end position="254"/>
    </location>
</feature>
<evidence type="ECO:0000256" key="10">
    <source>
        <dbReference type="ARBA" id="ARBA00022723"/>
    </source>
</evidence>
<protein>
    <recommendedName>
        <fullName evidence="7 14">Ribonuclease HII</fullName>
        <shortName evidence="14">RNase HII</shortName>
        <ecNumber evidence="6 14">3.1.26.4</ecNumber>
    </recommendedName>
</protein>